<dbReference type="PANTHER" id="PTHR43793:SF2">
    <property type="entry name" value="BIFUNCTIONAL PROTEIN HLDE"/>
    <property type="match status" value="1"/>
</dbReference>
<dbReference type="EMBL" id="JBIPKE010000019">
    <property type="protein sequence ID" value="MFH6984971.1"/>
    <property type="molecule type" value="Genomic_DNA"/>
</dbReference>
<dbReference type="Gene3D" id="3.40.50.620">
    <property type="entry name" value="HUPs"/>
    <property type="match status" value="1"/>
</dbReference>
<evidence type="ECO:0000259" key="8">
    <source>
        <dbReference type="Pfam" id="PF01467"/>
    </source>
</evidence>
<gene>
    <name evidence="9" type="primary">rfaE2</name>
    <name evidence="9" type="ORF">ACHKAR_16060</name>
</gene>
<dbReference type="GO" id="GO:0016779">
    <property type="term" value="F:nucleotidyltransferase activity"/>
    <property type="evidence" value="ECO:0007669"/>
    <property type="project" value="UniProtKB-KW"/>
</dbReference>
<dbReference type="InterPro" id="IPR050385">
    <property type="entry name" value="Archaeal_FAD_synthase"/>
</dbReference>
<dbReference type="Proteomes" id="UP001610063">
    <property type="component" value="Unassembled WGS sequence"/>
</dbReference>
<dbReference type="SUPFAM" id="SSF52374">
    <property type="entry name" value="Nucleotidylyl transferase"/>
    <property type="match status" value="1"/>
</dbReference>
<dbReference type="Pfam" id="PF01467">
    <property type="entry name" value="CTP_transf_like"/>
    <property type="match status" value="1"/>
</dbReference>
<evidence type="ECO:0000313" key="9">
    <source>
        <dbReference type="EMBL" id="MFH6984971.1"/>
    </source>
</evidence>
<accession>A0ABW7NBP5</accession>
<comment type="caution">
    <text evidence="9">The sequence shown here is derived from an EMBL/GenBank/DDBJ whole genome shotgun (WGS) entry which is preliminary data.</text>
</comment>
<dbReference type="RefSeq" id="WP_395418409.1">
    <property type="nucleotide sequence ID" value="NZ_JBIPKE010000019.1"/>
</dbReference>
<evidence type="ECO:0000256" key="5">
    <source>
        <dbReference type="ARBA" id="ARBA00022840"/>
    </source>
</evidence>
<keyword evidence="3 9" id="KW-0548">Nucleotidyltransferase</keyword>
<keyword evidence="5" id="KW-0067">ATP-binding</keyword>
<comment type="catalytic activity">
    <reaction evidence="7">
        <text>D-glycero-beta-D-manno-heptose 1-phosphate + ATP + H(+) = ADP-D-glycero-beta-D-manno-heptose + diphosphate</text>
        <dbReference type="Rhea" id="RHEA:27465"/>
        <dbReference type="ChEBI" id="CHEBI:15378"/>
        <dbReference type="ChEBI" id="CHEBI:30616"/>
        <dbReference type="ChEBI" id="CHEBI:33019"/>
        <dbReference type="ChEBI" id="CHEBI:59967"/>
        <dbReference type="ChEBI" id="CHEBI:61593"/>
        <dbReference type="EC" id="2.7.7.70"/>
    </reaction>
</comment>
<evidence type="ECO:0000256" key="4">
    <source>
        <dbReference type="ARBA" id="ARBA00022741"/>
    </source>
</evidence>
<organism evidence="9 10">
    <name type="scientific">Marinoscillum luteum</name>
    <dbReference type="NCBI Taxonomy" id="861051"/>
    <lineage>
        <taxon>Bacteria</taxon>
        <taxon>Pseudomonadati</taxon>
        <taxon>Bacteroidota</taxon>
        <taxon>Cytophagia</taxon>
        <taxon>Cytophagales</taxon>
        <taxon>Reichenbachiellaceae</taxon>
        <taxon>Marinoscillum</taxon>
    </lineage>
</organism>
<dbReference type="EC" id="2.7.7.70" evidence="1"/>
<dbReference type="NCBIfam" id="TIGR02199">
    <property type="entry name" value="rfaE_dom_II"/>
    <property type="match status" value="1"/>
</dbReference>
<keyword evidence="4" id="KW-0547">Nucleotide-binding</keyword>
<name>A0ABW7NBP5_9BACT</name>
<evidence type="ECO:0000313" key="10">
    <source>
        <dbReference type="Proteomes" id="UP001610063"/>
    </source>
</evidence>
<reference evidence="9 10" key="1">
    <citation type="journal article" date="2013" name="Int. J. Syst. Evol. Microbiol.">
        <title>Marinoscillum luteum sp. nov., isolated from marine sediment.</title>
        <authorList>
            <person name="Cha I.T."/>
            <person name="Park S.J."/>
            <person name="Kim S.J."/>
            <person name="Kim J.G."/>
            <person name="Jung M.Y."/>
            <person name="Shin K.S."/>
            <person name="Kwon K.K."/>
            <person name="Yang S.H."/>
            <person name="Seo Y.S."/>
            <person name="Rhee S.K."/>
        </authorList>
    </citation>
    <scope>NUCLEOTIDE SEQUENCE [LARGE SCALE GENOMIC DNA]</scope>
    <source>
        <strain evidence="9 10">KCTC 23939</strain>
    </source>
</reference>
<dbReference type="PANTHER" id="PTHR43793">
    <property type="entry name" value="FAD SYNTHASE"/>
    <property type="match status" value="1"/>
</dbReference>
<evidence type="ECO:0000256" key="2">
    <source>
        <dbReference type="ARBA" id="ARBA00022679"/>
    </source>
</evidence>
<dbReference type="NCBIfam" id="TIGR00125">
    <property type="entry name" value="cyt_tran_rel"/>
    <property type="match status" value="1"/>
</dbReference>
<evidence type="ECO:0000256" key="1">
    <source>
        <dbReference type="ARBA" id="ARBA00012519"/>
    </source>
</evidence>
<dbReference type="InterPro" id="IPR004821">
    <property type="entry name" value="Cyt_trans-like"/>
</dbReference>
<dbReference type="InterPro" id="IPR011914">
    <property type="entry name" value="RfaE_dom_II"/>
</dbReference>
<keyword evidence="10" id="KW-1185">Reference proteome</keyword>
<evidence type="ECO:0000256" key="3">
    <source>
        <dbReference type="ARBA" id="ARBA00022695"/>
    </source>
</evidence>
<keyword evidence="2" id="KW-0808">Transferase</keyword>
<feature type="domain" description="Cytidyltransferase-like" evidence="8">
    <location>
        <begin position="30"/>
        <end position="124"/>
    </location>
</feature>
<proteinExistence type="predicted"/>
<evidence type="ECO:0000256" key="6">
    <source>
        <dbReference type="ARBA" id="ARBA00023277"/>
    </source>
</evidence>
<protein>
    <recommendedName>
        <fullName evidence="1">D-glycero-beta-D-manno-heptose 1-phosphate adenylyltransferase</fullName>
        <ecNumber evidence="1">2.7.7.70</ecNumber>
    </recommendedName>
</protein>
<evidence type="ECO:0000256" key="7">
    <source>
        <dbReference type="ARBA" id="ARBA00047428"/>
    </source>
</evidence>
<sequence>MNATARKIVSRSKLSALVEQWRADRQQIVFTNGCFDLLHLGHIDGLEKARRFGDRLIVGLNSDTSVKKIKGPDRPLNNENIRSRMLAALEFVDAVVIFDEDTPASLIGEVLPDVLVKGSDYQTGNIAGSDIVLRTGGRVELIELTKGFSTTSIIEQIKRINE</sequence>
<dbReference type="InterPro" id="IPR014729">
    <property type="entry name" value="Rossmann-like_a/b/a_fold"/>
</dbReference>
<keyword evidence="6" id="KW-0119">Carbohydrate metabolism</keyword>